<gene>
    <name evidence="8" type="ORF">P879_09771</name>
</gene>
<dbReference type="OrthoDB" id="18937at2759"/>
<name>A0A8T0DI84_9TREM</name>
<comment type="similarity">
    <text evidence="6">Belongs to the Hyccin family.</text>
</comment>
<organism evidence="8 9">
    <name type="scientific">Paragonimus westermani</name>
    <dbReference type="NCBI Taxonomy" id="34504"/>
    <lineage>
        <taxon>Eukaryota</taxon>
        <taxon>Metazoa</taxon>
        <taxon>Spiralia</taxon>
        <taxon>Lophotrochozoa</taxon>
        <taxon>Platyhelminthes</taxon>
        <taxon>Trematoda</taxon>
        <taxon>Digenea</taxon>
        <taxon>Plagiorchiida</taxon>
        <taxon>Troglotremata</taxon>
        <taxon>Troglotrematidae</taxon>
        <taxon>Paragonimus</taxon>
    </lineage>
</organism>
<evidence type="ECO:0000256" key="7">
    <source>
        <dbReference type="SAM" id="MobiDB-lite"/>
    </source>
</evidence>
<dbReference type="GO" id="GO:0005886">
    <property type="term" value="C:plasma membrane"/>
    <property type="evidence" value="ECO:0007669"/>
    <property type="project" value="UniProtKB-SubCell"/>
</dbReference>
<evidence type="ECO:0000313" key="8">
    <source>
        <dbReference type="EMBL" id="KAF8567042.1"/>
    </source>
</evidence>
<keyword evidence="5" id="KW-0472">Membrane</keyword>
<accession>A0A8T0DI84</accession>
<dbReference type="EMBL" id="JTDF01004271">
    <property type="protein sequence ID" value="KAF8567042.1"/>
    <property type="molecule type" value="Genomic_DNA"/>
</dbReference>
<proteinExistence type="inferred from homology"/>
<evidence type="ECO:0000256" key="2">
    <source>
        <dbReference type="ARBA" id="ARBA00004514"/>
    </source>
</evidence>
<evidence type="ECO:0000256" key="3">
    <source>
        <dbReference type="ARBA" id="ARBA00022475"/>
    </source>
</evidence>
<protein>
    <submittedName>
        <fullName evidence="8">Uncharacterized protein</fullName>
    </submittedName>
</protein>
<dbReference type="InterPro" id="IPR018619">
    <property type="entry name" value="Hyccin"/>
</dbReference>
<dbReference type="GO" id="GO:0005829">
    <property type="term" value="C:cytosol"/>
    <property type="evidence" value="ECO:0007669"/>
    <property type="project" value="UniProtKB-SubCell"/>
</dbReference>
<sequence>MEGMLSSFTSDSSEGDIHEINPKIEKHSAIQSYKSLCKFTMRTSTMLHTLKPKSHHHDEHFSDCPRIQYITQPFLLELSLCLQWTIGVRLTRESEVAVRALEARANLELWTNALLVINAVQNLCSGPVSSNELSTNRHAHGSSTPNTFGSIDPRQSNSTDTQLNAQQLSLVSAYCGLWSGLIIKRGAIDNSLPLSSSAPVEQSSELVRLARKKFVFYCDQREFSFDQTAR</sequence>
<reference evidence="8 9" key="1">
    <citation type="submission" date="2019-07" db="EMBL/GenBank/DDBJ databases">
        <title>Annotation for the trematode Paragonimus westermani.</title>
        <authorList>
            <person name="Choi Y.-J."/>
        </authorList>
    </citation>
    <scope>NUCLEOTIDE SEQUENCE [LARGE SCALE GENOMIC DNA]</scope>
    <source>
        <strain evidence="8">180907_Pwestermani</strain>
    </source>
</reference>
<keyword evidence="9" id="KW-1185">Reference proteome</keyword>
<feature type="region of interest" description="Disordered" evidence="7">
    <location>
        <begin position="134"/>
        <end position="159"/>
    </location>
</feature>
<evidence type="ECO:0000256" key="6">
    <source>
        <dbReference type="ARBA" id="ARBA00034482"/>
    </source>
</evidence>
<dbReference type="Pfam" id="PF09790">
    <property type="entry name" value="Hyccin"/>
    <property type="match status" value="1"/>
</dbReference>
<evidence type="ECO:0000313" key="9">
    <source>
        <dbReference type="Proteomes" id="UP000699462"/>
    </source>
</evidence>
<keyword evidence="4" id="KW-0963">Cytoplasm</keyword>
<evidence type="ECO:0000256" key="4">
    <source>
        <dbReference type="ARBA" id="ARBA00022490"/>
    </source>
</evidence>
<comment type="subcellular location">
    <subcellularLocation>
        <location evidence="1">Cell membrane</location>
    </subcellularLocation>
    <subcellularLocation>
        <location evidence="2">Cytoplasm</location>
        <location evidence="2">Cytosol</location>
    </subcellularLocation>
</comment>
<comment type="caution">
    <text evidence="8">The sequence shown here is derived from an EMBL/GenBank/DDBJ whole genome shotgun (WGS) entry which is preliminary data.</text>
</comment>
<dbReference type="Proteomes" id="UP000699462">
    <property type="component" value="Unassembled WGS sequence"/>
</dbReference>
<dbReference type="AlphaFoldDB" id="A0A8T0DI84"/>
<evidence type="ECO:0000256" key="5">
    <source>
        <dbReference type="ARBA" id="ARBA00023136"/>
    </source>
</evidence>
<keyword evidence="3" id="KW-1003">Cell membrane</keyword>
<evidence type="ECO:0000256" key="1">
    <source>
        <dbReference type="ARBA" id="ARBA00004236"/>
    </source>
</evidence>